<dbReference type="Proteomes" id="UP000515135">
    <property type="component" value="Unplaced"/>
</dbReference>
<dbReference type="KEGG" id="bbel:109466249"/>
<dbReference type="InterPro" id="IPR018957">
    <property type="entry name" value="Znf_C3HC4_RING-type"/>
</dbReference>
<protein>
    <submittedName>
        <fullName evidence="8">E3 ubiquitin-protein ligase TRIM56-like</fullName>
    </submittedName>
</protein>
<dbReference type="PROSITE" id="PS50089">
    <property type="entry name" value="ZF_RING_2"/>
    <property type="match status" value="1"/>
</dbReference>
<dbReference type="GO" id="GO:0008270">
    <property type="term" value="F:zinc ion binding"/>
    <property type="evidence" value="ECO:0007669"/>
    <property type="project" value="UniProtKB-KW"/>
</dbReference>
<evidence type="ECO:0000313" key="8">
    <source>
        <dbReference type="RefSeq" id="XP_019619481.1"/>
    </source>
</evidence>
<keyword evidence="7" id="KW-1185">Reference proteome</keyword>
<dbReference type="RefSeq" id="XP_019619481.1">
    <property type="nucleotide sequence ID" value="XM_019763922.1"/>
</dbReference>
<name>A0A6P4YQI3_BRABE</name>
<reference evidence="8" key="1">
    <citation type="submission" date="2025-08" db="UniProtKB">
        <authorList>
            <consortium name="RefSeq"/>
        </authorList>
    </citation>
    <scope>IDENTIFICATION</scope>
    <source>
        <tissue evidence="8">Gonad</tissue>
    </source>
</reference>
<dbReference type="InterPro" id="IPR013087">
    <property type="entry name" value="Znf_C2H2_type"/>
</dbReference>
<evidence type="ECO:0000256" key="5">
    <source>
        <dbReference type="SAM" id="Coils"/>
    </source>
</evidence>
<dbReference type="GeneID" id="109466249"/>
<feature type="domain" description="RING-type" evidence="6">
    <location>
        <begin position="16"/>
        <end position="56"/>
    </location>
</feature>
<dbReference type="Gene3D" id="3.30.40.10">
    <property type="entry name" value="Zinc/RING finger domain, C3HC4 (zinc finger)"/>
    <property type="match status" value="1"/>
</dbReference>
<dbReference type="AlphaFoldDB" id="A0A6P4YQI3"/>
<dbReference type="OrthoDB" id="9992988at2759"/>
<dbReference type="GO" id="GO:0061630">
    <property type="term" value="F:ubiquitin protein ligase activity"/>
    <property type="evidence" value="ECO:0007669"/>
    <property type="project" value="TreeGrafter"/>
</dbReference>
<evidence type="ECO:0000313" key="7">
    <source>
        <dbReference type="Proteomes" id="UP000515135"/>
    </source>
</evidence>
<dbReference type="SUPFAM" id="SSF57850">
    <property type="entry name" value="RING/U-box"/>
    <property type="match status" value="1"/>
</dbReference>
<keyword evidence="3" id="KW-0862">Zinc</keyword>
<evidence type="ECO:0000256" key="1">
    <source>
        <dbReference type="ARBA" id="ARBA00022723"/>
    </source>
</evidence>
<dbReference type="PROSITE" id="PS00518">
    <property type="entry name" value="ZF_RING_1"/>
    <property type="match status" value="1"/>
</dbReference>
<gene>
    <name evidence="8" type="primary">LOC109466249</name>
</gene>
<keyword evidence="2 4" id="KW-0863">Zinc-finger</keyword>
<dbReference type="InterPro" id="IPR017907">
    <property type="entry name" value="Znf_RING_CS"/>
</dbReference>
<dbReference type="Pfam" id="PF00097">
    <property type="entry name" value="zf-C3HC4"/>
    <property type="match status" value="1"/>
</dbReference>
<organism evidence="7 8">
    <name type="scientific">Branchiostoma belcheri</name>
    <name type="common">Amphioxus</name>
    <dbReference type="NCBI Taxonomy" id="7741"/>
    <lineage>
        <taxon>Eukaryota</taxon>
        <taxon>Metazoa</taxon>
        <taxon>Chordata</taxon>
        <taxon>Cephalochordata</taxon>
        <taxon>Leptocardii</taxon>
        <taxon>Amphioxiformes</taxon>
        <taxon>Branchiostomatidae</taxon>
        <taxon>Branchiostoma</taxon>
    </lineage>
</organism>
<dbReference type="GO" id="GO:0006513">
    <property type="term" value="P:protein monoubiquitination"/>
    <property type="evidence" value="ECO:0007669"/>
    <property type="project" value="TreeGrafter"/>
</dbReference>
<dbReference type="InterPro" id="IPR047153">
    <property type="entry name" value="TRIM45/56/19-like"/>
</dbReference>
<dbReference type="SMART" id="SM00184">
    <property type="entry name" value="RING"/>
    <property type="match status" value="1"/>
</dbReference>
<feature type="coiled-coil region" evidence="5">
    <location>
        <begin position="213"/>
        <end position="265"/>
    </location>
</feature>
<evidence type="ECO:0000256" key="3">
    <source>
        <dbReference type="ARBA" id="ARBA00022833"/>
    </source>
</evidence>
<accession>A0A6P4YQI3</accession>
<keyword evidence="5" id="KW-0175">Coiled coil</keyword>
<dbReference type="PANTHER" id="PTHR25462:SF229">
    <property type="entry name" value="TRANSCRIPTION INTERMEDIARY FACTOR 1-BETA"/>
    <property type="match status" value="1"/>
</dbReference>
<evidence type="ECO:0000259" key="6">
    <source>
        <dbReference type="PROSITE" id="PS50089"/>
    </source>
</evidence>
<sequence>MAEKLAHDISREFLVCQICLDDYRQPKILPCLHTFCRRCLERMVGKKTRIFCPTCRQEVSIYENGIAGLKDNFFIGKLHDVVRNATHQASSERHSTSRAVHVCGSCGAMSTTTRYRDDWDDFLCQKCVDCDRRKGASSPRRKMSTENRMEGTHLEPERISHSEHVDPDVDVVYCKSCHDVVCRKISLSKHRARLHSHVWEAAERETSEIRALLAETEKVAAAHEKKLQELNTRREVWQQQCEENIAKIEEQARRAIQTIQTERDERIKQLKRVETTKNRQLLENIAAVTVSAARVRGSCTYARETIEKGTPEEVLAVAQELKERLRQCSKLRAPSFS</sequence>
<dbReference type="PANTHER" id="PTHR25462">
    <property type="entry name" value="BONUS, ISOFORM C-RELATED"/>
    <property type="match status" value="1"/>
</dbReference>
<dbReference type="InterPro" id="IPR001841">
    <property type="entry name" value="Znf_RING"/>
</dbReference>
<dbReference type="PROSITE" id="PS00028">
    <property type="entry name" value="ZINC_FINGER_C2H2_1"/>
    <property type="match status" value="1"/>
</dbReference>
<evidence type="ECO:0000256" key="2">
    <source>
        <dbReference type="ARBA" id="ARBA00022771"/>
    </source>
</evidence>
<keyword evidence="1" id="KW-0479">Metal-binding</keyword>
<dbReference type="InterPro" id="IPR013083">
    <property type="entry name" value="Znf_RING/FYVE/PHD"/>
</dbReference>
<proteinExistence type="predicted"/>
<evidence type="ECO:0000256" key="4">
    <source>
        <dbReference type="PROSITE-ProRule" id="PRU00175"/>
    </source>
</evidence>